<evidence type="ECO:0000313" key="2">
    <source>
        <dbReference type="EMBL" id="GGD38910.1"/>
    </source>
</evidence>
<organism evidence="2 3">
    <name type="scientific">Sinisalibacter lacisalsi</name>
    <dbReference type="NCBI Taxonomy" id="1526570"/>
    <lineage>
        <taxon>Bacteria</taxon>
        <taxon>Pseudomonadati</taxon>
        <taxon>Pseudomonadota</taxon>
        <taxon>Alphaproteobacteria</taxon>
        <taxon>Rhodobacterales</taxon>
        <taxon>Roseobacteraceae</taxon>
        <taxon>Sinisalibacter</taxon>
    </lineage>
</organism>
<accession>A0ABQ1QR88</accession>
<evidence type="ECO:0000313" key="3">
    <source>
        <dbReference type="Proteomes" id="UP000617355"/>
    </source>
</evidence>
<dbReference type="Proteomes" id="UP000617355">
    <property type="component" value="Unassembled WGS sequence"/>
</dbReference>
<feature type="transmembrane region" description="Helical" evidence="1">
    <location>
        <begin position="33"/>
        <end position="53"/>
    </location>
</feature>
<comment type="caution">
    <text evidence="2">The sequence shown here is derived from an EMBL/GenBank/DDBJ whole genome shotgun (WGS) entry which is preliminary data.</text>
</comment>
<sequence length="60" mass="6375">MGLFLLVYIFVGATLAGSFMVAALTAGYATMMPIIYSSIAGFIVAIPAAWFIAKKIRENA</sequence>
<name>A0ABQ1QR88_9RHOB</name>
<evidence type="ECO:0008006" key="4">
    <source>
        <dbReference type="Google" id="ProtNLM"/>
    </source>
</evidence>
<keyword evidence="1" id="KW-1133">Transmembrane helix</keyword>
<protein>
    <recommendedName>
        <fullName evidence="4">CTP synthetase</fullName>
    </recommendedName>
</protein>
<keyword evidence="3" id="KW-1185">Reference proteome</keyword>
<dbReference type="EMBL" id="BMGI01000003">
    <property type="protein sequence ID" value="GGD38910.1"/>
    <property type="molecule type" value="Genomic_DNA"/>
</dbReference>
<proteinExistence type="predicted"/>
<evidence type="ECO:0000256" key="1">
    <source>
        <dbReference type="SAM" id="Phobius"/>
    </source>
</evidence>
<dbReference type="RefSeq" id="WP_188527896.1">
    <property type="nucleotide sequence ID" value="NZ_BMGI01000003.1"/>
</dbReference>
<keyword evidence="1" id="KW-0472">Membrane</keyword>
<gene>
    <name evidence="2" type="ORF">GCM10011358_23530</name>
</gene>
<keyword evidence="1" id="KW-0812">Transmembrane</keyword>
<reference evidence="3" key="1">
    <citation type="journal article" date="2019" name="Int. J. Syst. Evol. Microbiol.">
        <title>The Global Catalogue of Microorganisms (GCM) 10K type strain sequencing project: providing services to taxonomists for standard genome sequencing and annotation.</title>
        <authorList>
            <consortium name="The Broad Institute Genomics Platform"/>
            <consortium name="The Broad Institute Genome Sequencing Center for Infectious Disease"/>
            <person name="Wu L."/>
            <person name="Ma J."/>
        </authorList>
    </citation>
    <scope>NUCLEOTIDE SEQUENCE [LARGE SCALE GENOMIC DNA]</scope>
    <source>
        <strain evidence="3">CGMCC 1.12922</strain>
    </source>
</reference>